<dbReference type="PROSITE" id="PS00107">
    <property type="entry name" value="PROTEIN_KINASE_ATP"/>
    <property type="match status" value="1"/>
</dbReference>
<dbReference type="OMA" id="DIAMHAR"/>
<dbReference type="Proteomes" id="UP000053558">
    <property type="component" value="Unassembled WGS sequence"/>
</dbReference>
<keyword evidence="6 7" id="KW-0067">ATP-binding</keyword>
<feature type="region of interest" description="Disordered" evidence="8">
    <location>
        <begin position="589"/>
        <end position="649"/>
    </location>
</feature>
<dbReference type="KEGG" id="cput:CONPUDRAFT_168491"/>
<dbReference type="InterPro" id="IPR017441">
    <property type="entry name" value="Protein_kinase_ATP_BS"/>
</dbReference>
<dbReference type="Pfam" id="PF00069">
    <property type="entry name" value="Pkinase"/>
    <property type="match status" value="1"/>
</dbReference>
<feature type="region of interest" description="Disordered" evidence="8">
    <location>
        <begin position="466"/>
        <end position="572"/>
    </location>
</feature>
<keyword evidence="3" id="KW-0808">Transferase</keyword>
<name>A0A5M3MDL5_CONPW</name>
<keyword evidence="11" id="KW-1185">Reference proteome</keyword>
<comment type="caution">
    <text evidence="10">The sequence shown here is derived from an EMBL/GenBank/DDBJ whole genome shotgun (WGS) entry which is preliminary data.</text>
</comment>
<dbReference type="AlphaFoldDB" id="A0A5M3MDL5"/>
<dbReference type="PROSITE" id="PS50011">
    <property type="entry name" value="PROTEIN_KINASE_DOM"/>
    <property type="match status" value="1"/>
</dbReference>
<feature type="domain" description="Protein kinase" evidence="9">
    <location>
        <begin position="122"/>
        <end position="396"/>
    </location>
</feature>
<dbReference type="InterPro" id="IPR000719">
    <property type="entry name" value="Prot_kinase_dom"/>
</dbReference>
<feature type="binding site" evidence="7">
    <location>
        <position position="155"/>
    </location>
    <ligand>
        <name>ATP</name>
        <dbReference type="ChEBI" id="CHEBI:30616"/>
    </ligand>
</feature>
<evidence type="ECO:0000313" key="10">
    <source>
        <dbReference type="EMBL" id="EIW76671.1"/>
    </source>
</evidence>
<dbReference type="GeneID" id="19206009"/>
<dbReference type="SUPFAM" id="SSF56112">
    <property type="entry name" value="Protein kinase-like (PK-like)"/>
    <property type="match status" value="1"/>
</dbReference>
<proteinExistence type="predicted"/>
<evidence type="ECO:0000256" key="8">
    <source>
        <dbReference type="SAM" id="MobiDB-lite"/>
    </source>
</evidence>
<organism evidence="10 11">
    <name type="scientific">Coniophora puteana (strain RWD-64-598)</name>
    <name type="common">Brown rot fungus</name>
    <dbReference type="NCBI Taxonomy" id="741705"/>
    <lineage>
        <taxon>Eukaryota</taxon>
        <taxon>Fungi</taxon>
        <taxon>Dikarya</taxon>
        <taxon>Basidiomycota</taxon>
        <taxon>Agaricomycotina</taxon>
        <taxon>Agaricomycetes</taxon>
        <taxon>Agaricomycetidae</taxon>
        <taxon>Boletales</taxon>
        <taxon>Coniophorineae</taxon>
        <taxon>Coniophoraceae</taxon>
        <taxon>Coniophora</taxon>
    </lineage>
</organism>
<dbReference type="PROSITE" id="PS00108">
    <property type="entry name" value="PROTEIN_KINASE_ST"/>
    <property type="match status" value="1"/>
</dbReference>
<accession>A0A5M3MDL5</accession>
<dbReference type="SMART" id="SM00220">
    <property type="entry name" value="S_TKc"/>
    <property type="match status" value="1"/>
</dbReference>
<evidence type="ECO:0000256" key="5">
    <source>
        <dbReference type="ARBA" id="ARBA00022777"/>
    </source>
</evidence>
<feature type="compositionally biased region" description="Basic and acidic residues" evidence="8">
    <location>
        <begin position="546"/>
        <end position="560"/>
    </location>
</feature>
<dbReference type="InterPro" id="IPR008271">
    <property type="entry name" value="Ser/Thr_kinase_AS"/>
</dbReference>
<keyword evidence="2" id="KW-0597">Phosphoprotein</keyword>
<feature type="compositionally biased region" description="Low complexity" evidence="8">
    <location>
        <begin position="476"/>
        <end position="494"/>
    </location>
</feature>
<keyword evidence="1" id="KW-0723">Serine/threonine-protein kinase</keyword>
<dbReference type="EMBL" id="JH711585">
    <property type="protein sequence ID" value="EIW76671.1"/>
    <property type="molecule type" value="Genomic_DNA"/>
</dbReference>
<evidence type="ECO:0000256" key="7">
    <source>
        <dbReference type="PROSITE-ProRule" id="PRU10141"/>
    </source>
</evidence>
<dbReference type="OrthoDB" id="68483at2759"/>
<dbReference type="Gene3D" id="1.10.510.10">
    <property type="entry name" value="Transferase(Phosphotransferase) domain 1"/>
    <property type="match status" value="1"/>
</dbReference>
<evidence type="ECO:0000256" key="2">
    <source>
        <dbReference type="ARBA" id="ARBA00022553"/>
    </source>
</evidence>
<keyword evidence="5 10" id="KW-0418">Kinase</keyword>
<dbReference type="PANTHER" id="PTHR24351">
    <property type="entry name" value="RIBOSOMAL PROTEIN S6 KINASE"/>
    <property type="match status" value="1"/>
</dbReference>
<evidence type="ECO:0000259" key="9">
    <source>
        <dbReference type="PROSITE" id="PS50011"/>
    </source>
</evidence>
<evidence type="ECO:0000313" key="11">
    <source>
        <dbReference type="Proteomes" id="UP000053558"/>
    </source>
</evidence>
<feature type="compositionally biased region" description="Low complexity" evidence="8">
    <location>
        <begin position="605"/>
        <end position="639"/>
    </location>
</feature>
<dbReference type="GO" id="GO:0004674">
    <property type="term" value="F:protein serine/threonine kinase activity"/>
    <property type="evidence" value="ECO:0007669"/>
    <property type="project" value="UniProtKB-KW"/>
</dbReference>
<keyword evidence="4 7" id="KW-0547">Nucleotide-binding</keyword>
<dbReference type="GO" id="GO:0005524">
    <property type="term" value="F:ATP binding"/>
    <property type="evidence" value="ECO:0007669"/>
    <property type="project" value="UniProtKB-UniRule"/>
</dbReference>
<protein>
    <submittedName>
        <fullName evidence="10">Kinase-like protein</fullName>
    </submittedName>
</protein>
<evidence type="ECO:0000256" key="4">
    <source>
        <dbReference type="ARBA" id="ARBA00022741"/>
    </source>
</evidence>
<dbReference type="InterPro" id="IPR011009">
    <property type="entry name" value="Kinase-like_dom_sf"/>
</dbReference>
<evidence type="ECO:0000256" key="1">
    <source>
        <dbReference type="ARBA" id="ARBA00022527"/>
    </source>
</evidence>
<evidence type="ECO:0000256" key="6">
    <source>
        <dbReference type="ARBA" id="ARBA00022840"/>
    </source>
</evidence>
<gene>
    <name evidence="10" type="ORF">CONPUDRAFT_168491</name>
</gene>
<dbReference type="RefSeq" id="XP_007773054.1">
    <property type="nucleotide sequence ID" value="XM_007774864.1"/>
</dbReference>
<evidence type="ECO:0000256" key="3">
    <source>
        <dbReference type="ARBA" id="ARBA00022679"/>
    </source>
</evidence>
<reference evidence="11" key="1">
    <citation type="journal article" date="2012" name="Science">
        <title>The Paleozoic origin of enzymatic lignin decomposition reconstructed from 31 fungal genomes.</title>
        <authorList>
            <person name="Floudas D."/>
            <person name="Binder M."/>
            <person name="Riley R."/>
            <person name="Barry K."/>
            <person name="Blanchette R.A."/>
            <person name="Henrissat B."/>
            <person name="Martinez A.T."/>
            <person name="Otillar R."/>
            <person name="Spatafora J.W."/>
            <person name="Yadav J.S."/>
            <person name="Aerts A."/>
            <person name="Benoit I."/>
            <person name="Boyd A."/>
            <person name="Carlson A."/>
            <person name="Copeland A."/>
            <person name="Coutinho P.M."/>
            <person name="de Vries R.P."/>
            <person name="Ferreira P."/>
            <person name="Findley K."/>
            <person name="Foster B."/>
            <person name="Gaskell J."/>
            <person name="Glotzer D."/>
            <person name="Gorecki P."/>
            <person name="Heitman J."/>
            <person name="Hesse C."/>
            <person name="Hori C."/>
            <person name="Igarashi K."/>
            <person name="Jurgens J.A."/>
            <person name="Kallen N."/>
            <person name="Kersten P."/>
            <person name="Kohler A."/>
            <person name="Kuees U."/>
            <person name="Kumar T.K.A."/>
            <person name="Kuo A."/>
            <person name="LaButti K."/>
            <person name="Larrondo L.F."/>
            <person name="Lindquist E."/>
            <person name="Ling A."/>
            <person name="Lombard V."/>
            <person name="Lucas S."/>
            <person name="Lundell T."/>
            <person name="Martin R."/>
            <person name="McLaughlin D.J."/>
            <person name="Morgenstern I."/>
            <person name="Morin E."/>
            <person name="Murat C."/>
            <person name="Nagy L.G."/>
            <person name="Nolan M."/>
            <person name="Ohm R.A."/>
            <person name="Patyshakuliyeva A."/>
            <person name="Rokas A."/>
            <person name="Ruiz-Duenas F.J."/>
            <person name="Sabat G."/>
            <person name="Salamov A."/>
            <person name="Samejima M."/>
            <person name="Schmutz J."/>
            <person name="Slot J.C."/>
            <person name="St John F."/>
            <person name="Stenlid J."/>
            <person name="Sun H."/>
            <person name="Sun S."/>
            <person name="Syed K."/>
            <person name="Tsang A."/>
            <person name="Wiebenga A."/>
            <person name="Young D."/>
            <person name="Pisabarro A."/>
            <person name="Eastwood D.C."/>
            <person name="Martin F."/>
            <person name="Cullen D."/>
            <person name="Grigoriev I.V."/>
            <person name="Hibbett D.S."/>
        </authorList>
    </citation>
    <scope>NUCLEOTIDE SEQUENCE [LARGE SCALE GENOMIC DNA]</scope>
    <source>
        <strain evidence="11">RWD-64-598 SS2</strain>
    </source>
</reference>
<sequence>MSPDIAMHARLMTPFSCLSLDHTVDWNEAEQGTMGKLFSVVTFSPGVHHRVNASLQKALQIDIGPVADVKSLKSATDQCVSRLRNKDLRREVKYLLGAVGEDLQELVRTTVAGQAYTVMNNLTAVNYIGGGAYGQVFEVKDCSSHATFALKTVGKSVLEEPTHLANFQREVEVMRALAGDARFTRLLASFQDESNCYLLMPFYKRGDLFSIIGERFESGRGISAEELRPLLAELLSAIEAMHARGYVHGDIKPENLLIGDDNHLVLADFGFARQMTKSSALHNLKKFFKKSSQSPTAGAGGSPEYLSPEYWIDGSCGYESDLWAFGVTAYILATGRYPWDGDNDAIKMVKQIIEEPVFFRLADNVHRELKELITKMLVKDKTDRLSLEEIKVHPFFRPINWTAVARRENVMPEIIQSFNLPSKRPDNANEYHLGPLADKKNDPFPGFTSGIQARVHVKVVQYVSVEETSSEEDGDSSSSCTSGSSSSGYGTSSTLVDNSPPISPLLALFASTPAPNTPPSPMDSAKAYIPPRRSHYQASNGRNSRSRVDAATARRTDGRRRGQNGPISPLLTLRHIPGLIEMLPTMEEVPGEHYPEDDSAEQPNASSSSSSRTASSTIDSCPSTPNNSLSSTNRTTPSPQTLCQLPPFSPSTPLSVGSLAAFITPQSASQHRRSRIFPSLLVV</sequence>